<protein>
    <recommendedName>
        <fullName evidence="4">UbiA prenyltransferase family protein</fullName>
    </recommendedName>
</protein>
<feature type="transmembrane region" description="Helical" evidence="1">
    <location>
        <begin position="218"/>
        <end position="236"/>
    </location>
</feature>
<dbReference type="RefSeq" id="WP_143102427.1">
    <property type="nucleotide sequence ID" value="NZ_FOZP01000007.1"/>
</dbReference>
<dbReference type="AlphaFoldDB" id="A0A1I6S3L0"/>
<feature type="transmembrane region" description="Helical" evidence="1">
    <location>
        <begin position="242"/>
        <end position="260"/>
    </location>
</feature>
<keyword evidence="1" id="KW-0472">Membrane</keyword>
<feature type="transmembrane region" description="Helical" evidence="1">
    <location>
        <begin position="114"/>
        <end position="135"/>
    </location>
</feature>
<evidence type="ECO:0008006" key="4">
    <source>
        <dbReference type="Google" id="ProtNLM"/>
    </source>
</evidence>
<feature type="transmembrane region" description="Helical" evidence="1">
    <location>
        <begin position="50"/>
        <end position="66"/>
    </location>
</feature>
<feature type="transmembrane region" description="Helical" evidence="1">
    <location>
        <begin position="267"/>
        <end position="289"/>
    </location>
</feature>
<organism evidence="2 3">
    <name type="scientific">Lutibacter maritimus</name>
    <dbReference type="NCBI Taxonomy" id="593133"/>
    <lineage>
        <taxon>Bacteria</taxon>
        <taxon>Pseudomonadati</taxon>
        <taxon>Bacteroidota</taxon>
        <taxon>Flavobacteriia</taxon>
        <taxon>Flavobacteriales</taxon>
        <taxon>Flavobacteriaceae</taxon>
        <taxon>Lutibacter</taxon>
    </lineage>
</organism>
<name>A0A1I6S3L0_9FLAO</name>
<proteinExistence type="predicted"/>
<feature type="transmembrane region" description="Helical" evidence="1">
    <location>
        <begin position="147"/>
        <end position="165"/>
    </location>
</feature>
<dbReference type="STRING" id="593133.SAMN04488006_2777"/>
<keyword evidence="1" id="KW-0812">Transmembrane</keyword>
<accession>A0A1I6S3L0</accession>
<dbReference type="EMBL" id="FOZP01000007">
    <property type="protein sequence ID" value="SFS71496.1"/>
    <property type="molecule type" value="Genomic_DNA"/>
</dbReference>
<feature type="transmembrane region" description="Helical" evidence="1">
    <location>
        <begin position="21"/>
        <end position="44"/>
    </location>
</feature>
<reference evidence="3" key="1">
    <citation type="submission" date="2016-10" db="EMBL/GenBank/DDBJ databases">
        <authorList>
            <person name="Varghese N."/>
            <person name="Submissions S."/>
        </authorList>
    </citation>
    <scope>NUCLEOTIDE SEQUENCE [LARGE SCALE GENOMIC DNA]</scope>
    <source>
        <strain evidence="3">DSM 24450</strain>
    </source>
</reference>
<gene>
    <name evidence="2" type="ORF">SAMN04488006_2777</name>
</gene>
<evidence type="ECO:0000313" key="2">
    <source>
        <dbReference type="EMBL" id="SFS71496.1"/>
    </source>
</evidence>
<keyword evidence="3" id="KW-1185">Reference proteome</keyword>
<evidence type="ECO:0000256" key="1">
    <source>
        <dbReference type="SAM" id="Phobius"/>
    </source>
</evidence>
<feature type="transmembrane region" description="Helical" evidence="1">
    <location>
        <begin position="87"/>
        <end position="108"/>
    </location>
</feature>
<dbReference type="OrthoDB" id="1467772at2"/>
<sequence>MNILTITYICNMQFLKKIFDFYIFSNIHVAVAGFCITQITVINYGIQSSFAPLFVALSIIISYNFIRFYELKTRRLKWLKDWFLKNIIGLLILNVFSAILLIVITFFTSFNLKGLFVLIPFSIMTFFYVIPIFNVKNIEFSFRNFPSIKIFSIAFAWAGISLFFPLYEASIKFTFDIYLEFFQRFFLLIAITLPFDIRDVKSDDKSLKTLPQVFGIKTAKIIGTILLFLALFINLFKQVLNLSSIFIVICIVTGMFLWFASEKKSKYYAGFWVESIPILWLILQLLFLYNFK</sequence>
<keyword evidence="1" id="KW-1133">Transmembrane helix</keyword>
<evidence type="ECO:0000313" key="3">
    <source>
        <dbReference type="Proteomes" id="UP000199312"/>
    </source>
</evidence>
<dbReference type="Proteomes" id="UP000199312">
    <property type="component" value="Unassembled WGS sequence"/>
</dbReference>